<dbReference type="EMBL" id="RBIL01000001">
    <property type="protein sequence ID" value="RKQ90245.1"/>
    <property type="molecule type" value="Genomic_DNA"/>
</dbReference>
<keyword evidence="2" id="KW-1185">Reference proteome</keyword>
<protein>
    <submittedName>
        <fullName evidence="1">Uncharacterized protein</fullName>
    </submittedName>
</protein>
<evidence type="ECO:0000313" key="1">
    <source>
        <dbReference type="EMBL" id="RKQ90245.1"/>
    </source>
</evidence>
<organism evidence="1 2">
    <name type="scientific">Solirubrobacter pauli</name>
    <dbReference type="NCBI Taxonomy" id="166793"/>
    <lineage>
        <taxon>Bacteria</taxon>
        <taxon>Bacillati</taxon>
        <taxon>Actinomycetota</taxon>
        <taxon>Thermoleophilia</taxon>
        <taxon>Solirubrobacterales</taxon>
        <taxon>Solirubrobacteraceae</taxon>
        <taxon>Solirubrobacter</taxon>
    </lineage>
</organism>
<accession>A0A660L7K4</accession>
<reference evidence="1 2" key="1">
    <citation type="submission" date="2018-10" db="EMBL/GenBank/DDBJ databases">
        <title>Genomic Encyclopedia of Archaeal and Bacterial Type Strains, Phase II (KMG-II): from individual species to whole genera.</title>
        <authorList>
            <person name="Goeker M."/>
        </authorList>
    </citation>
    <scope>NUCLEOTIDE SEQUENCE [LARGE SCALE GENOMIC DNA]</scope>
    <source>
        <strain evidence="1 2">DSM 14954</strain>
    </source>
</reference>
<comment type="caution">
    <text evidence="1">The sequence shown here is derived from an EMBL/GenBank/DDBJ whole genome shotgun (WGS) entry which is preliminary data.</text>
</comment>
<evidence type="ECO:0000313" key="2">
    <source>
        <dbReference type="Proteomes" id="UP000278962"/>
    </source>
</evidence>
<proteinExistence type="predicted"/>
<gene>
    <name evidence="1" type="ORF">C8N24_0044</name>
</gene>
<sequence length="223" mass="23710">MNAAEQHLEQLLAELTPTSEGQRFHGALSALHSAGVLDDDAAKRWRTRATAAQAPWLEPDELAALETGTGHALIRGPGLSREEADARAAARLADHERIARRGRARRVHTAPTVSRRDGLAIVAVITRTECTEVRFHCVAGARGDDDLAALVALLERLVPPPLTDDAGTAYTLVSERPVGAHVAGGPPDPARPLVVSGGWRYQPPAPDAATTFTVRGAQFRVAP</sequence>
<dbReference type="AlphaFoldDB" id="A0A660L7K4"/>
<dbReference type="RefSeq" id="WP_121246644.1">
    <property type="nucleotide sequence ID" value="NZ_RBIL01000001.1"/>
</dbReference>
<dbReference type="Proteomes" id="UP000278962">
    <property type="component" value="Unassembled WGS sequence"/>
</dbReference>
<name>A0A660L7K4_9ACTN</name>